<dbReference type="Proteomes" id="UP000274822">
    <property type="component" value="Unassembled WGS sequence"/>
</dbReference>
<keyword evidence="2" id="KW-0479">Metal-binding</keyword>
<accession>A0A433PGP2</accession>
<evidence type="ECO:0000256" key="3">
    <source>
        <dbReference type="ARBA" id="ARBA00022833"/>
    </source>
</evidence>
<dbReference type="EMBL" id="RBNJ01023897">
    <property type="protein sequence ID" value="RUS16723.1"/>
    <property type="molecule type" value="Genomic_DNA"/>
</dbReference>
<proteinExistence type="predicted"/>
<feature type="domain" description="Alcohol dehydrogenase-like C-terminal" evidence="5">
    <location>
        <begin position="61"/>
        <end position="186"/>
    </location>
</feature>
<dbReference type="InterPro" id="IPR047109">
    <property type="entry name" value="CAD-like"/>
</dbReference>
<dbReference type="InterPro" id="IPR036291">
    <property type="entry name" value="NAD(P)-bd_dom_sf"/>
</dbReference>
<dbReference type="SUPFAM" id="SSF51735">
    <property type="entry name" value="NAD(P)-binding Rossmann-fold domains"/>
    <property type="match status" value="1"/>
</dbReference>
<keyword evidence="3" id="KW-0862">Zinc</keyword>
<sequence length="222" mass="24316">MSYGGYADRWRGHHRFTFKVPEKMTNEDAATFFCAGVTTYNPLKTHNVGPGSKVGIVGIGGLGHFGIQFAKVALGAEVYAISSSDRKKEDAKALGAHHYLVSSGTADMKKHTKTLTHILCTSFGTDFPWAFYLSLLRTNGKFILVGLPEAPISGIRAGPLVSRQISIVGSIIGSPRTIREMLEFAVEKGVKPWIQKYPMADVNVALKAMHEGKARYRFVLEN</sequence>
<evidence type="ECO:0000313" key="7">
    <source>
        <dbReference type="Proteomes" id="UP000274822"/>
    </source>
</evidence>
<organism evidence="6 7">
    <name type="scientific">Jimgerdemannia flammicorona</name>
    <dbReference type="NCBI Taxonomy" id="994334"/>
    <lineage>
        <taxon>Eukaryota</taxon>
        <taxon>Fungi</taxon>
        <taxon>Fungi incertae sedis</taxon>
        <taxon>Mucoromycota</taxon>
        <taxon>Mucoromycotina</taxon>
        <taxon>Endogonomycetes</taxon>
        <taxon>Endogonales</taxon>
        <taxon>Endogonaceae</taxon>
        <taxon>Jimgerdemannia</taxon>
    </lineage>
</organism>
<comment type="caution">
    <text evidence="6">The sequence shown here is derived from an EMBL/GenBank/DDBJ whole genome shotgun (WGS) entry which is preliminary data.</text>
</comment>
<dbReference type="Gene3D" id="3.40.50.720">
    <property type="entry name" value="NAD(P)-binding Rossmann-like Domain"/>
    <property type="match status" value="1"/>
</dbReference>
<evidence type="ECO:0000256" key="2">
    <source>
        <dbReference type="ARBA" id="ARBA00022723"/>
    </source>
</evidence>
<dbReference type="InterPro" id="IPR013149">
    <property type="entry name" value="ADH-like_C"/>
</dbReference>
<comment type="cofactor">
    <cofactor evidence="1">
        <name>Zn(2+)</name>
        <dbReference type="ChEBI" id="CHEBI:29105"/>
    </cofactor>
</comment>
<gene>
    <name evidence="6" type="ORF">BC938DRAFT_476484</name>
</gene>
<reference evidence="6 7" key="1">
    <citation type="journal article" date="2018" name="New Phytol.">
        <title>Phylogenomics of Endogonaceae and evolution of mycorrhizas within Mucoromycota.</title>
        <authorList>
            <person name="Chang Y."/>
            <person name="Desiro A."/>
            <person name="Na H."/>
            <person name="Sandor L."/>
            <person name="Lipzen A."/>
            <person name="Clum A."/>
            <person name="Barry K."/>
            <person name="Grigoriev I.V."/>
            <person name="Martin F.M."/>
            <person name="Stajich J.E."/>
            <person name="Smith M.E."/>
            <person name="Bonito G."/>
            <person name="Spatafora J.W."/>
        </authorList>
    </citation>
    <scope>NUCLEOTIDE SEQUENCE [LARGE SCALE GENOMIC DNA]</scope>
    <source>
        <strain evidence="6 7">AD002</strain>
    </source>
</reference>
<name>A0A433PGP2_9FUNG</name>
<evidence type="ECO:0000256" key="1">
    <source>
        <dbReference type="ARBA" id="ARBA00001947"/>
    </source>
</evidence>
<dbReference type="FunFam" id="3.40.50.720:FF:000022">
    <property type="entry name" value="Cinnamyl alcohol dehydrogenase"/>
    <property type="match status" value="1"/>
</dbReference>
<dbReference type="AlphaFoldDB" id="A0A433PGP2"/>
<protein>
    <recommendedName>
        <fullName evidence="5">Alcohol dehydrogenase-like C-terminal domain-containing protein</fullName>
    </recommendedName>
</protein>
<dbReference type="Pfam" id="PF00107">
    <property type="entry name" value="ADH_zinc_N"/>
    <property type="match status" value="1"/>
</dbReference>
<keyword evidence="7" id="KW-1185">Reference proteome</keyword>
<dbReference type="PANTHER" id="PTHR42683">
    <property type="entry name" value="ALDEHYDE REDUCTASE"/>
    <property type="match status" value="1"/>
</dbReference>
<evidence type="ECO:0000259" key="5">
    <source>
        <dbReference type="Pfam" id="PF00107"/>
    </source>
</evidence>
<evidence type="ECO:0000256" key="4">
    <source>
        <dbReference type="ARBA" id="ARBA00023002"/>
    </source>
</evidence>
<keyword evidence="4" id="KW-0560">Oxidoreductase</keyword>
<dbReference type="Gene3D" id="3.90.180.10">
    <property type="entry name" value="Medium-chain alcohol dehydrogenases, catalytic domain"/>
    <property type="match status" value="1"/>
</dbReference>
<dbReference type="GO" id="GO:0046872">
    <property type="term" value="F:metal ion binding"/>
    <property type="evidence" value="ECO:0007669"/>
    <property type="project" value="UniProtKB-KW"/>
</dbReference>
<evidence type="ECO:0000313" key="6">
    <source>
        <dbReference type="EMBL" id="RUS16723.1"/>
    </source>
</evidence>
<dbReference type="GO" id="GO:0016616">
    <property type="term" value="F:oxidoreductase activity, acting on the CH-OH group of donors, NAD or NADP as acceptor"/>
    <property type="evidence" value="ECO:0007669"/>
    <property type="project" value="InterPro"/>
</dbReference>